<dbReference type="Proteomes" id="UP001620626">
    <property type="component" value="Unassembled WGS sequence"/>
</dbReference>
<reference evidence="2 3" key="1">
    <citation type="submission" date="2024-10" db="EMBL/GenBank/DDBJ databases">
        <authorList>
            <person name="Kim D."/>
        </authorList>
    </citation>
    <scope>NUCLEOTIDE SEQUENCE [LARGE SCALE GENOMIC DNA]</scope>
    <source>
        <strain evidence="2">BH-2024</strain>
    </source>
</reference>
<proteinExistence type="predicted"/>
<keyword evidence="3" id="KW-1185">Reference proteome</keyword>
<evidence type="ECO:0000313" key="3">
    <source>
        <dbReference type="Proteomes" id="UP001620626"/>
    </source>
</evidence>
<dbReference type="AlphaFoldDB" id="A0ABD2HRJ5"/>
<feature type="compositionally biased region" description="Basic residues" evidence="1">
    <location>
        <begin position="154"/>
        <end position="164"/>
    </location>
</feature>
<accession>A0ABD2HRJ5</accession>
<gene>
    <name evidence="2" type="ORF">niasHT_030997</name>
</gene>
<dbReference type="EMBL" id="JBICBT010001382">
    <property type="protein sequence ID" value="KAL3070207.1"/>
    <property type="molecule type" value="Genomic_DNA"/>
</dbReference>
<evidence type="ECO:0000256" key="1">
    <source>
        <dbReference type="SAM" id="MobiDB-lite"/>
    </source>
</evidence>
<feature type="compositionally biased region" description="Polar residues" evidence="1">
    <location>
        <begin position="200"/>
        <end position="220"/>
    </location>
</feature>
<evidence type="ECO:0000313" key="2">
    <source>
        <dbReference type="EMBL" id="KAL3070207.1"/>
    </source>
</evidence>
<name>A0ABD2HRJ5_9BILA</name>
<sequence>MYRSGGGRINERDVPESQHTVFIRGLPGNMSTDEIREFFEKDFGACTFDLSKCPLTVPTFPLTENYLASRFEYDMFRDIRRYYGLGPLLLNKVTHSVPLSVGRGARCMSPLRVGPLRAIQTPNRVVRKSVHNPPAQHSHTSFPSFSSGGEVARSPRRKMRRIRSKKVSSFAANAFLSACSSAAPKKSTKEKPKRRRSGSAAASTMSPSLADQGRQPHSGS</sequence>
<protein>
    <recommendedName>
        <fullName evidence="4">RRM domain-containing protein</fullName>
    </recommendedName>
</protein>
<organism evidence="2 3">
    <name type="scientific">Heterodera trifolii</name>
    <dbReference type="NCBI Taxonomy" id="157864"/>
    <lineage>
        <taxon>Eukaryota</taxon>
        <taxon>Metazoa</taxon>
        <taxon>Ecdysozoa</taxon>
        <taxon>Nematoda</taxon>
        <taxon>Chromadorea</taxon>
        <taxon>Rhabditida</taxon>
        <taxon>Tylenchina</taxon>
        <taxon>Tylenchomorpha</taxon>
        <taxon>Tylenchoidea</taxon>
        <taxon>Heteroderidae</taxon>
        <taxon>Heteroderinae</taxon>
        <taxon>Heterodera</taxon>
    </lineage>
</organism>
<dbReference type="SUPFAM" id="SSF54928">
    <property type="entry name" value="RNA-binding domain, RBD"/>
    <property type="match status" value="1"/>
</dbReference>
<comment type="caution">
    <text evidence="2">The sequence shown here is derived from an EMBL/GenBank/DDBJ whole genome shotgun (WGS) entry which is preliminary data.</text>
</comment>
<feature type="region of interest" description="Disordered" evidence="1">
    <location>
        <begin position="181"/>
        <end position="220"/>
    </location>
</feature>
<feature type="compositionally biased region" description="Basic residues" evidence="1">
    <location>
        <begin position="186"/>
        <end position="197"/>
    </location>
</feature>
<evidence type="ECO:0008006" key="4">
    <source>
        <dbReference type="Google" id="ProtNLM"/>
    </source>
</evidence>
<feature type="compositionally biased region" description="Polar residues" evidence="1">
    <location>
        <begin position="135"/>
        <end position="147"/>
    </location>
</feature>
<dbReference type="InterPro" id="IPR035979">
    <property type="entry name" value="RBD_domain_sf"/>
</dbReference>
<feature type="region of interest" description="Disordered" evidence="1">
    <location>
        <begin position="130"/>
        <end position="164"/>
    </location>
</feature>